<dbReference type="Pfam" id="PF08309">
    <property type="entry name" value="LVIVD"/>
    <property type="match status" value="6"/>
</dbReference>
<evidence type="ECO:0000313" key="4">
    <source>
        <dbReference type="Proteomes" id="UP000604046"/>
    </source>
</evidence>
<keyword evidence="4" id="KW-1185">Reference proteome</keyword>
<feature type="transmembrane region" description="Helical" evidence="1">
    <location>
        <begin position="647"/>
        <end position="668"/>
    </location>
</feature>
<feature type="transmembrane region" description="Helical" evidence="1">
    <location>
        <begin position="600"/>
        <end position="627"/>
    </location>
</feature>
<keyword evidence="1" id="KW-0472">Membrane</keyword>
<sequence>MAASFFVLMVTFGQAELNILGSWEDSSGHTWSGLAAAGDFAYVASQSGLFKVVNIADPSSPTIAGSVHEPYHLSVATDIKIAGKYAYVAAFRMAVVDITNASNPTRVDATVNGTMPPSDALAVVGNLAYVASGGTFSTPGTMAVVDITTPSNFVVLGSIQDEQLDESLNIEVVGNFAFLCTYRARFVSVDITDPSNITIAYSFVDFAMFGAKYMAIAGQQAFVLSELMNGLFVVDISNPLSTSVLGNLQVANRPTGIAIDGNYAYVGVSGGGIIAVQVINISDPSNLSAVDDLSLGTVVDDINGIAFVGEHLCVTSREQVGAVQTLESGDEQTLTAAPPYPEGGLARLVPRTALSMSAWDNSEELQRPVPDEIGFSLQGDHDEADTAEDMQAQAAHVAEFVAQMELASPEILRVTPAFRAFQHGFQALRGAKGIDLYSKSRRSHKIAAFWSHSWHGACWKKILTLVTIYNGQAAITLGMFVAVVMMVLFCFLDLPGFDRHDGHYRKEHWSVWSTWSGFLATSLVAIFWRPQTHVFLDRICISQSNAELKLKGIVSLAGLLRRSESMLVLWDPTWTTRLWCLFELAAFLKSSEHEGEKRKLIIAPTLLGPVRSGIFLTATAGVLAFIMSPAVRASPSTPQYYFLNTTFVTLVVLLVVDYALVSTLRSYFRDLDTMRRQLLSVSFDTALCACCTHNHVTPSGAPSMCDRKILKDCLGIWFGSSESFERTLRSEVLEILEQDLEQVLTTRSTIAIFAPMMWGFMDYSATFSRVEGPFWSHSSPAVFAAGLVVWLVGMPTLKDWVLLVCKLARARPSNRWLEGMKNTLIVCMSLIPLISIGLIFLFAYGLPLLPPGHSGVAMAGTLIHAVLFQRLGVVLRSLLGAKP</sequence>
<dbReference type="SUPFAM" id="SSF51004">
    <property type="entry name" value="C-terminal (heme d1) domain of cytochrome cd1-nitrite reductase"/>
    <property type="match status" value="1"/>
</dbReference>
<evidence type="ECO:0000256" key="2">
    <source>
        <dbReference type="SAM" id="SignalP"/>
    </source>
</evidence>
<feature type="transmembrane region" description="Helical" evidence="1">
    <location>
        <begin position="567"/>
        <end position="588"/>
    </location>
</feature>
<organism evidence="3 4">
    <name type="scientific">Symbiodinium natans</name>
    <dbReference type="NCBI Taxonomy" id="878477"/>
    <lineage>
        <taxon>Eukaryota</taxon>
        <taxon>Sar</taxon>
        <taxon>Alveolata</taxon>
        <taxon>Dinophyceae</taxon>
        <taxon>Suessiales</taxon>
        <taxon>Symbiodiniaceae</taxon>
        <taxon>Symbiodinium</taxon>
    </lineage>
</organism>
<dbReference type="OrthoDB" id="2157530at2759"/>
<gene>
    <name evidence="3" type="ORF">SNAT2548_LOCUS8478</name>
</gene>
<keyword evidence="1" id="KW-0812">Transmembrane</keyword>
<feature type="signal peptide" evidence="2">
    <location>
        <begin position="1"/>
        <end position="15"/>
    </location>
</feature>
<keyword evidence="1" id="KW-1133">Transmembrane helix</keyword>
<dbReference type="EMBL" id="CAJNDS010000632">
    <property type="protein sequence ID" value="CAE7223871.1"/>
    <property type="molecule type" value="Genomic_DNA"/>
</dbReference>
<feature type="transmembrane region" description="Helical" evidence="1">
    <location>
        <begin position="856"/>
        <end position="879"/>
    </location>
</feature>
<dbReference type="InterPro" id="IPR013211">
    <property type="entry name" value="LVIVD"/>
</dbReference>
<protein>
    <submittedName>
        <fullName evidence="3">Uncharacterized protein</fullName>
    </submittedName>
</protein>
<feature type="transmembrane region" description="Helical" evidence="1">
    <location>
        <begin position="744"/>
        <end position="761"/>
    </location>
</feature>
<dbReference type="InterPro" id="IPR011048">
    <property type="entry name" value="Haem_d1_sf"/>
</dbReference>
<name>A0A812K554_9DINO</name>
<feature type="chain" id="PRO_5032329854" evidence="2">
    <location>
        <begin position="16"/>
        <end position="883"/>
    </location>
</feature>
<keyword evidence="2" id="KW-0732">Signal</keyword>
<dbReference type="AlphaFoldDB" id="A0A812K554"/>
<comment type="caution">
    <text evidence="3">The sequence shown here is derived from an EMBL/GenBank/DDBJ whole genome shotgun (WGS) entry which is preliminary data.</text>
</comment>
<dbReference type="Gene3D" id="2.130.10.10">
    <property type="entry name" value="YVTN repeat-like/Quinoprotein amine dehydrogenase"/>
    <property type="match status" value="1"/>
</dbReference>
<feature type="transmembrane region" description="Helical" evidence="1">
    <location>
        <begin position="824"/>
        <end position="844"/>
    </location>
</feature>
<proteinExistence type="predicted"/>
<feature type="transmembrane region" description="Helical" evidence="1">
    <location>
        <begin position="781"/>
        <end position="803"/>
    </location>
</feature>
<evidence type="ECO:0000313" key="3">
    <source>
        <dbReference type="EMBL" id="CAE7223871.1"/>
    </source>
</evidence>
<accession>A0A812K554</accession>
<feature type="transmembrane region" description="Helical" evidence="1">
    <location>
        <begin position="509"/>
        <end position="528"/>
    </location>
</feature>
<feature type="transmembrane region" description="Helical" evidence="1">
    <location>
        <begin position="473"/>
        <end position="497"/>
    </location>
</feature>
<dbReference type="InterPro" id="IPR015943">
    <property type="entry name" value="WD40/YVTN_repeat-like_dom_sf"/>
</dbReference>
<reference evidence="3" key="1">
    <citation type="submission" date="2021-02" db="EMBL/GenBank/DDBJ databases">
        <authorList>
            <person name="Dougan E. K."/>
            <person name="Rhodes N."/>
            <person name="Thang M."/>
            <person name="Chan C."/>
        </authorList>
    </citation>
    <scope>NUCLEOTIDE SEQUENCE</scope>
</reference>
<evidence type="ECO:0000256" key="1">
    <source>
        <dbReference type="SAM" id="Phobius"/>
    </source>
</evidence>
<dbReference type="Proteomes" id="UP000604046">
    <property type="component" value="Unassembled WGS sequence"/>
</dbReference>